<name>A0ABR0CJT4_9LAMI</name>
<evidence type="ECO:0000256" key="1">
    <source>
        <dbReference type="ARBA" id="ARBA00004191"/>
    </source>
</evidence>
<dbReference type="InterPro" id="IPR011050">
    <property type="entry name" value="Pectin_lyase_fold/virulence"/>
</dbReference>
<feature type="compositionally biased region" description="Acidic residues" evidence="10">
    <location>
        <begin position="682"/>
        <end position="696"/>
    </location>
</feature>
<keyword evidence="5 8" id="KW-0378">Hydrolase</keyword>
<proteinExistence type="inferred from homology"/>
<keyword evidence="12" id="KW-1185">Reference proteome</keyword>
<evidence type="ECO:0000256" key="2">
    <source>
        <dbReference type="ARBA" id="ARBA00008834"/>
    </source>
</evidence>
<feature type="region of interest" description="Disordered" evidence="10">
    <location>
        <begin position="921"/>
        <end position="943"/>
    </location>
</feature>
<dbReference type="Pfam" id="PF00295">
    <property type="entry name" value="Glyco_hydro_28"/>
    <property type="match status" value="1"/>
</dbReference>
<dbReference type="SMART" id="SM00710">
    <property type="entry name" value="PbH1"/>
    <property type="match status" value="6"/>
</dbReference>
<keyword evidence="7" id="KW-0961">Cell wall biogenesis/degradation</keyword>
<dbReference type="InterPro" id="IPR006626">
    <property type="entry name" value="PbH1"/>
</dbReference>
<sequence>MYGLSLEGSTDIANLAEPLESDFWNLASKKNQVMSGGIKKNQLKDEFQQMADLVAKVLENCTFSLDSVPLKRYHVMIAIFYGLKINWANFIWYVLAYHKVRGQTLHRIFLSHLLVNLGCAVTNGKDVHKAKELITYDPVKTGRSKEPAAVPEKKQQKRKASEPKVPADKSKKSKTTVQTAKPAVETRTVVSKKKDAVNSIIDETVKEIDEMSANSSPERTVSAEPPAENVAKRTRSALKDTATSTAHVLHTKKTIRKRMTFIGEEKELSELVRKSPPSAERPVGSTEKSAEVKPTDQMKQTSTPTAEVAERQKDPEVQIIEPIAAAPVAIAPPESTAVAPVVESRNARRKRTGKAKVSAYHKKKREEAEQRKRDEAELKRALEASKKEADVKNMTEAELAAKEEADLAKALEDSKYGPRRSEGIVIGERPKEGQYILPKAEPIKKKRSEVRRALQIVQSDSTAFKRFEAELERMNQLLQSRTTFLPEKIRYNRWREYRLTKSEEEIEAWKEFAAEGRWVLSWLQTTSVTKALDSEFVKDRLHDYAKVIVLEEATAIKNSIPNKPGPADDRIDRAVKIAVYTTLEKWAERSRFEPGTSSTTPTLPSLQQIAYGSDISTYQEKLSIQQTTSPFVPADLIRQKTVVSADGTEIIHIADELASEEQKKDQQAEEINLDTSKKLPAMEEEPAECQQEEEPAESSHPAPTADLHSSLMESIQLLFETSMKEMESRNKLMIQQMQEETAKMVKDAIEDFPLPPDNSLMLTQSILNLSRNIEDVKADVGHLHSALQRHESGIAGIRRVMKQVGEAEMEKNIAMMQELTAVADKAHSEISTLQLNVDCLNDKAGELKSNQLRMEAAQLRMETTLNHHCAEQQILDKNIKKLCAAVNITPDQLNPAADDKKGEEESAEKTIAAATIQVRDQRAAAGKPSEEEVLEEEADDEAGDKVELKDVAKTDKELAASKYSAEEQLNPDVKYKRLEDIRARFEAEERREKLKGLADAFSSGEDEESSEEAFQAAWQATCKVRGGVMLVPSGTFLLQPITFYGNNCQGNFTWQVNGEIVAPPNISGWKGIGVQWILFSGFSNGITIRGNGVIDGRGNAWWGKSGNAPHAIRIAKSNKVTVTGIKIQNSPRMHIFFEECQQVTIFGLTIASPQESPNTDGIHITHSQHVEIYNSTIGCGDDCVSIQTESSDVRIHNVHCQPGHGYSIGGLGPNNQEAHVTNVHVYDSSVADALTGVRIKTWPGGSGYANNITFSHITMTNVKTPIVIDQDYCNGKKGCVSVSTMQKYTNGHNKLDTLTWEWDTTGSPWVTNMSKCL</sequence>
<comment type="caution">
    <text evidence="11">The sequence shown here is derived from an EMBL/GenBank/DDBJ whole genome shotgun (WGS) entry which is preliminary data.</text>
</comment>
<organism evidence="11 12">
    <name type="scientific">Penstemon davidsonii</name>
    <dbReference type="NCBI Taxonomy" id="160366"/>
    <lineage>
        <taxon>Eukaryota</taxon>
        <taxon>Viridiplantae</taxon>
        <taxon>Streptophyta</taxon>
        <taxon>Embryophyta</taxon>
        <taxon>Tracheophyta</taxon>
        <taxon>Spermatophyta</taxon>
        <taxon>Magnoliopsida</taxon>
        <taxon>eudicotyledons</taxon>
        <taxon>Gunneridae</taxon>
        <taxon>Pentapetalae</taxon>
        <taxon>asterids</taxon>
        <taxon>lamiids</taxon>
        <taxon>Lamiales</taxon>
        <taxon>Plantaginaceae</taxon>
        <taxon>Cheloneae</taxon>
        <taxon>Penstemon</taxon>
    </lineage>
</organism>
<accession>A0ABR0CJT4</accession>
<evidence type="ECO:0000256" key="3">
    <source>
        <dbReference type="ARBA" id="ARBA00022512"/>
    </source>
</evidence>
<dbReference type="EMBL" id="JAYDYQ010002688">
    <property type="protein sequence ID" value="KAK4477379.1"/>
    <property type="molecule type" value="Genomic_DNA"/>
</dbReference>
<comment type="similarity">
    <text evidence="2 8">Belongs to the glycosyl hydrolase 28 family.</text>
</comment>
<feature type="region of interest" description="Disordered" evidence="10">
    <location>
        <begin position="267"/>
        <end position="317"/>
    </location>
</feature>
<keyword evidence="9" id="KW-0175">Coiled coil</keyword>
<evidence type="ECO:0000256" key="9">
    <source>
        <dbReference type="SAM" id="Coils"/>
    </source>
</evidence>
<evidence type="ECO:0000313" key="12">
    <source>
        <dbReference type="Proteomes" id="UP001291926"/>
    </source>
</evidence>
<dbReference type="InterPro" id="IPR012334">
    <property type="entry name" value="Pectin_lyas_fold"/>
</dbReference>
<dbReference type="PANTHER" id="PTHR31375">
    <property type="match status" value="1"/>
</dbReference>
<feature type="region of interest" description="Disordered" evidence="10">
    <location>
        <begin position="210"/>
        <end position="251"/>
    </location>
</feature>
<evidence type="ECO:0008006" key="13">
    <source>
        <dbReference type="Google" id="ProtNLM"/>
    </source>
</evidence>
<keyword evidence="4" id="KW-0964">Secreted</keyword>
<feature type="compositionally biased region" description="Basic and acidic residues" evidence="10">
    <location>
        <begin position="365"/>
        <end position="394"/>
    </location>
</feature>
<evidence type="ECO:0000256" key="8">
    <source>
        <dbReference type="RuleBase" id="RU361169"/>
    </source>
</evidence>
<evidence type="ECO:0000313" key="11">
    <source>
        <dbReference type="EMBL" id="KAK4477379.1"/>
    </source>
</evidence>
<dbReference type="Gene3D" id="2.160.20.10">
    <property type="entry name" value="Single-stranded right-handed beta-helix, Pectin lyase-like"/>
    <property type="match status" value="1"/>
</dbReference>
<evidence type="ECO:0000256" key="10">
    <source>
        <dbReference type="SAM" id="MobiDB-lite"/>
    </source>
</evidence>
<evidence type="ECO:0000256" key="6">
    <source>
        <dbReference type="ARBA" id="ARBA00023295"/>
    </source>
</evidence>
<dbReference type="Proteomes" id="UP001291926">
    <property type="component" value="Unassembled WGS sequence"/>
</dbReference>
<protein>
    <recommendedName>
        <fullName evidence="13">Polygalacturonase</fullName>
    </recommendedName>
</protein>
<evidence type="ECO:0000256" key="4">
    <source>
        <dbReference type="ARBA" id="ARBA00022525"/>
    </source>
</evidence>
<evidence type="ECO:0000256" key="7">
    <source>
        <dbReference type="ARBA" id="ARBA00023316"/>
    </source>
</evidence>
<feature type="coiled-coil region" evidence="9">
    <location>
        <begin position="816"/>
        <end position="850"/>
    </location>
</feature>
<comment type="subcellular location">
    <subcellularLocation>
        <location evidence="1">Secreted</location>
        <location evidence="1">Cell wall</location>
    </subcellularLocation>
</comment>
<feature type="compositionally biased region" description="Basic and acidic residues" evidence="10">
    <location>
        <begin position="143"/>
        <end position="170"/>
    </location>
</feature>
<feature type="compositionally biased region" description="Acidic residues" evidence="10">
    <location>
        <begin position="931"/>
        <end position="942"/>
    </location>
</feature>
<dbReference type="SUPFAM" id="SSF51126">
    <property type="entry name" value="Pectin lyase-like"/>
    <property type="match status" value="1"/>
</dbReference>
<feature type="compositionally biased region" description="Basic residues" evidence="10">
    <location>
        <begin position="347"/>
        <end position="364"/>
    </location>
</feature>
<dbReference type="InterPro" id="IPR000743">
    <property type="entry name" value="Glyco_hydro_28"/>
</dbReference>
<reference evidence="11 12" key="1">
    <citation type="journal article" date="2023" name="bioRxiv">
        <title>Genome report: Whole genome sequence and annotation of Penstemon davidsonii.</title>
        <authorList>
            <person name="Ostevik K.L."/>
            <person name="Alabady M."/>
            <person name="Zhang M."/>
            <person name="Rausher M.D."/>
        </authorList>
    </citation>
    <scope>NUCLEOTIDE SEQUENCE [LARGE SCALE GENOMIC DNA]</scope>
    <source>
        <strain evidence="11">DNT005</strain>
        <tissue evidence="11">Whole leaf</tissue>
    </source>
</reference>
<feature type="region of interest" description="Disordered" evidence="10">
    <location>
        <begin position="335"/>
        <end position="394"/>
    </location>
</feature>
<feature type="region of interest" description="Disordered" evidence="10">
    <location>
        <begin position="659"/>
        <end position="705"/>
    </location>
</feature>
<feature type="region of interest" description="Disordered" evidence="10">
    <location>
        <begin position="142"/>
        <end position="180"/>
    </location>
</feature>
<gene>
    <name evidence="11" type="ORF">RD792_016600</name>
</gene>
<evidence type="ECO:0000256" key="5">
    <source>
        <dbReference type="ARBA" id="ARBA00022801"/>
    </source>
</evidence>
<keyword evidence="6 8" id="KW-0326">Glycosidase</keyword>
<keyword evidence="3" id="KW-0134">Cell wall</keyword>